<proteinExistence type="predicted"/>
<evidence type="ECO:0000313" key="3">
    <source>
        <dbReference type="Proteomes" id="UP001318040"/>
    </source>
</evidence>
<evidence type="ECO:0000313" key="4">
    <source>
        <dbReference type="RefSeq" id="XP_032825699.1"/>
    </source>
</evidence>
<accession>A0AAJ7TX23</accession>
<dbReference type="RefSeq" id="XP_032825699.1">
    <property type="nucleotide sequence ID" value="XM_032969808.1"/>
</dbReference>
<feature type="chain" id="PRO_5044709410" evidence="2">
    <location>
        <begin position="23"/>
        <end position="209"/>
    </location>
</feature>
<keyword evidence="2" id="KW-0732">Signal</keyword>
<dbReference type="InterPro" id="IPR032675">
    <property type="entry name" value="LRR_dom_sf"/>
</dbReference>
<dbReference type="RefSeq" id="XP_032825700.1">
    <property type="nucleotide sequence ID" value="XM_032969809.1"/>
</dbReference>
<reference evidence="4 5" key="1">
    <citation type="submission" date="2025-04" db="UniProtKB">
        <authorList>
            <consortium name="RefSeq"/>
        </authorList>
    </citation>
    <scope>IDENTIFICATION</scope>
    <source>
        <tissue evidence="4 5">Sperm</tissue>
    </source>
</reference>
<dbReference type="KEGG" id="pmrn:116951289"/>
<evidence type="ECO:0000256" key="1">
    <source>
        <dbReference type="SAM" id="Phobius"/>
    </source>
</evidence>
<dbReference type="Gene3D" id="3.80.10.10">
    <property type="entry name" value="Ribonuclease Inhibitor"/>
    <property type="match status" value="1"/>
</dbReference>
<keyword evidence="1" id="KW-0812">Transmembrane</keyword>
<protein>
    <submittedName>
        <fullName evidence="4 5">Uncharacterized protein LOC116951289</fullName>
    </submittedName>
</protein>
<keyword evidence="3" id="KW-1185">Reference proteome</keyword>
<evidence type="ECO:0000313" key="5">
    <source>
        <dbReference type="RefSeq" id="XP_032825700.1"/>
    </source>
</evidence>
<organism evidence="3 5">
    <name type="scientific">Petromyzon marinus</name>
    <name type="common">Sea lamprey</name>
    <dbReference type="NCBI Taxonomy" id="7757"/>
    <lineage>
        <taxon>Eukaryota</taxon>
        <taxon>Metazoa</taxon>
        <taxon>Chordata</taxon>
        <taxon>Craniata</taxon>
        <taxon>Vertebrata</taxon>
        <taxon>Cyclostomata</taxon>
        <taxon>Hyperoartia</taxon>
        <taxon>Petromyzontiformes</taxon>
        <taxon>Petromyzontidae</taxon>
        <taxon>Petromyzon</taxon>
    </lineage>
</organism>
<gene>
    <name evidence="4 5" type="primary">LOC116951289</name>
</gene>
<feature type="signal peptide" evidence="2">
    <location>
        <begin position="1"/>
        <end position="22"/>
    </location>
</feature>
<evidence type="ECO:0000256" key="2">
    <source>
        <dbReference type="SAM" id="SignalP"/>
    </source>
</evidence>
<name>A0AAJ7TX23_PETMA</name>
<feature type="transmembrane region" description="Helical" evidence="1">
    <location>
        <begin position="149"/>
        <end position="169"/>
    </location>
</feature>
<keyword evidence="1" id="KW-0472">Membrane</keyword>
<keyword evidence="1" id="KW-1133">Transmembrane helix</keyword>
<dbReference type="Proteomes" id="UP001318040">
    <property type="component" value="Chromosome 42"/>
</dbReference>
<sequence length="209" mass="22882">MASVKPSLALALLVCCATAVGALPTGCTFGPKDNTATCTEFSYLSELPETVTHLTLRNSSLTNVPVGSLDRLLGSLKELTIEMNLTCDCNTMYLKRLAQDKLIINGANCRYLDTQKDVNYLTGNEFPGVCAKAPPHCNEMLLRDSGLHIAYLVFLVPLVYSYLGLRPLVSHRRDGRYKGGKAEYERIVNSKAPSAPAGEKIYEDVDTKF</sequence>
<dbReference type="AlphaFoldDB" id="A0AAJ7TX23"/>